<dbReference type="Proteomes" id="UP000002420">
    <property type="component" value="Chromosome"/>
</dbReference>
<dbReference type="KEGG" id="glo:Glov_2841"/>
<organism evidence="1 2">
    <name type="scientific">Trichlorobacter lovleyi (strain ATCC BAA-1151 / DSM 17278 / SZ)</name>
    <name type="common">Geobacter lovleyi</name>
    <dbReference type="NCBI Taxonomy" id="398767"/>
    <lineage>
        <taxon>Bacteria</taxon>
        <taxon>Pseudomonadati</taxon>
        <taxon>Thermodesulfobacteriota</taxon>
        <taxon>Desulfuromonadia</taxon>
        <taxon>Geobacterales</taxon>
        <taxon>Geobacteraceae</taxon>
        <taxon>Trichlorobacter</taxon>
    </lineage>
</organism>
<dbReference type="AlphaFoldDB" id="B3E7Y1"/>
<gene>
    <name evidence="1" type="ordered locus">Glov_2841</name>
</gene>
<evidence type="ECO:0000313" key="1">
    <source>
        <dbReference type="EMBL" id="ACD96554.1"/>
    </source>
</evidence>
<dbReference type="HOGENOM" id="CLU_3007811_0_0_7"/>
<name>B3E7Y1_TRIL1</name>
<protein>
    <submittedName>
        <fullName evidence="1">Uncharacterized protein</fullName>
    </submittedName>
</protein>
<sequence>MLDLIYTGNEKAAWDFFEKAWPKPRNGKQSSLREFQEVLFSSQYWPQIREMNRGQE</sequence>
<accession>B3E7Y1</accession>
<keyword evidence="2" id="KW-1185">Reference proteome</keyword>
<proteinExistence type="predicted"/>
<reference evidence="1 2" key="1">
    <citation type="submission" date="2008-05" db="EMBL/GenBank/DDBJ databases">
        <title>Complete sequence of chromosome of Geobacter lovleyi SZ.</title>
        <authorList>
            <consortium name="US DOE Joint Genome Institute"/>
            <person name="Lucas S."/>
            <person name="Copeland A."/>
            <person name="Lapidus A."/>
            <person name="Glavina del Rio T."/>
            <person name="Dalin E."/>
            <person name="Tice H."/>
            <person name="Bruce D."/>
            <person name="Goodwin L."/>
            <person name="Pitluck S."/>
            <person name="Chertkov O."/>
            <person name="Meincke L."/>
            <person name="Brettin T."/>
            <person name="Detter J.C."/>
            <person name="Han C."/>
            <person name="Tapia R."/>
            <person name="Kuske C.R."/>
            <person name="Schmutz J."/>
            <person name="Larimer F."/>
            <person name="Land M."/>
            <person name="Hauser L."/>
            <person name="Kyrpides N."/>
            <person name="Mikhailova N."/>
            <person name="Sung Y."/>
            <person name="Fletcher K.E."/>
            <person name="Ritalahti K.M."/>
            <person name="Loeffler F.E."/>
            <person name="Richardson P."/>
        </authorList>
    </citation>
    <scope>NUCLEOTIDE SEQUENCE [LARGE SCALE GENOMIC DNA]</scope>
    <source>
        <strain evidence="2">ATCC BAA-1151 / DSM 17278 / SZ</strain>
    </source>
</reference>
<dbReference type="EMBL" id="CP001089">
    <property type="protein sequence ID" value="ACD96554.1"/>
    <property type="molecule type" value="Genomic_DNA"/>
</dbReference>
<evidence type="ECO:0000313" key="2">
    <source>
        <dbReference type="Proteomes" id="UP000002420"/>
    </source>
</evidence>